<dbReference type="Gene3D" id="3.40.50.2300">
    <property type="match status" value="1"/>
</dbReference>
<dbReference type="SMART" id="SM00388">
    <property type="entry name" value="HisKA"/>
    <property type="match status" value="1"/>
</dbReference>
<dbReference type="SMART" id="SM00387">
    <property type="entry name" value="HATPase_c"/>
    <property type="match status" value="1"/>
</dbReference>
<evidence type="ECO:0000259" key="7">
    <source>
        <dbReference type="PROSITE" id="PS50109"/>
    </source>
</evidence>
<dbReference type="SUPFAM" id="SSF55781">
    <property type="entry name" value="GAF domain-like"/>
    <property type="match status" value="1"/>
</dbReference>
<dbReference type="SUPFAM" id="SSF52172">
    <property type="entry name" value="CheY-like"/>
    <property type="match status" value="1"/>
</dbReference>
<dbReference type="Proteomes" id="UP000030751">
    <property type="component" value="Unassembled WGS sequence"/>
</dbReference>
<organism evidence="8">
    <name type="scientific">Fusarium oxysporum f. sp. pisi HDV247</name>
    <dbReference type="NCBI Taxonomy" id="1080344"/>
    <lineage>
        <taxon>Eukaryota</taxon>
        <taxon>Fungi</taxon>
        <taxon>Dikarya</taxon>
        <taxon>Ascomycota</taxon>
        <taxon>Pezizomycotina</taxon>
        <taxon>Sordariomycetes</taxon>
        <taxon>Hypocreomycetidae</taxon>
        <taxon>Hypocreales</taxon>
        <taxon>Nectriaceae</taxon>
        <taxon>Fusarium</taxon>
        <taxon>Fusarium oxysporum species complex</taxon>
    </lineage>
</organism>
<dbReference type="Gene3D" id="3.30.565.10">
    <property type="entry name" value="Histidine kinase-like ATPase, C-terminal domain"/>
    <property type="match status" value="1"/>
</dbReference>
<dbReference type="EMBL" id="JH651154">
    <property type="protein sequence ID" value="EXA29036.1"/>
    <property type="molecule type" value="Genomic_DNA"/>
</dbReference>
<dbReference type="GO" id="GO:0005886">
    <property type="term" value="C:plasma membrane"/>
    <property type="evidence" value="ECO:0007669"/>
    <property type="project" value="TreeGrafter"/>
</dbReference>
<dbReference type="PANTHER" id="PTHR43047:SF72">
    <property type="entry name" value="OSMOSENSING HISTIDINE PROTEIN KINASE SLN1"/>
    <property type="match status" value="1"/>
</dbReference>
<evidence type="ECO:0000256" key="4">
    <source>
        <dbReference type="ARBA" id="ARBA00022679"/>
    </source>
</evidence>
<gene>
    <name evidence="8" type="ORF">FOVG_19406</name>
</gene>
<dbReference type="Gene3D" id="1.10.287.130">
    <property type="match status" value="1"/>
</dbReference>
<feature type="compositionally biased region" description="Low complexity" evidence="6">
    <location>
        <begin position="272"/>
        <end position="283"/>
    </location>
</feature>
<name>W9NE92_FUSOX</name>
<evidence type="ECO:0000256" key="5">
    <source>
        <dbReference type="ARBA" id="ARBA00022777"/>
    </source>
</evidence>
<dbReference type="Pfam" id="PF00512">
    <property type="entry name" value="HisKA"/>
    <property type="match status" value="1"/>
</dbReference>
<dbReference type="EC" id="2.7.13.3" evidence="2"/>
<reference evidence="8" key="2">
    <citation type="submission" date="2012-05" db="EMBL/GenBank/DDBJ databases">
        <title>Annotation of the Genome Sequence of Fusarium oxysporum HDV247.</title>
        <authorList>
            <consortium name="The Broad Institute Genomics Platform"/>
            <person name="Ma L.-J."/>
            <person name="Corby-Kistler H."/>
            <person name="Broz K."/>
            <person name="Gale L.R."/>
            <person name="Jonkers W."/>
            <person name="O'Donnell K."/>
            <person name="Ploetz R."/>
            <person name="Steinberg C."/>
            <person name="Schwartz D.C."/>
            <person name="VanEtten H."/>
            <person name="Zhou S."/>
            <person name="Young S.K."/>
            <person name="Zeng Q."/>
            <person name="Gargeya S."/>
            <person name="Fitzgerald M."/>
            <person name="Abouelleil A."/>
            <person name="Alvarado L."/>
            <person name="Chapman S.B."/>
            <person name="Gainer-Dewar J."/>
            <person name="Goldberg J."/>
            <person name="Griggs A."/>
            <person name="Gujja S."/>
            <person name="Hansen M."/>
            <person name="Howarth C."/>
            <person name="Imamovic A."/>
            <person name="Ireland A."/>
            <person name="Larimer J."/>
            <person name="McCowan C."/>
            <person name="Murphy C."/>
            <person name="Pearson M."/>
            <person name="Poon T.W."/>
            <person name="Priest M."/>
            <person name="Roberts A."/>
            <person name="Saif S."/>
            <person name="Shea T."/>
            <person name="Sykes S."/>
            <person name="Wortman J."/>
            <person name="Nusbaum C."/>
            <person name="Birren B."/>
        </authorList>
    </citation>
    <scope>NUCLEOTIDE SEQUENCE</scope>
    <source>
        <strain evidence="8">HDV247</strain>
    </source>
</reference>
<dbReference type="SUPFAM" id="SSF47384">
    <property type="entry name" value="Homodimeric domain of signal transducing histidine kinase"/>
    <property type="match status" value="1"/>
</dbReference>
<dbReference type="CDD" id="cd00082">
    <property type="entry name" value="HisKA"/>
    <property type="match status" value="1"/>
</dbReference>
<reference evidence="8" key="1">
    <citation type="submission" date="2011-10" db="EMBL/GenBank/DDBJ databases">
        <title>The Genome Sequence of Fusarium oxysporum HDV247.</title>
        <authorList>
            <consortium name="The Broad Institute Genome Sequencing Platform"/>
            <person name="Ma L.-J."/>
            <person name="Gale L.R."/>
            <person name="Schwartz D.C."/>
            <person name="Zhou S."/>
            <person name="Corby-Kistler H."/>
            <person name="Young S.K."/>
            <person name="Zeng Q."/>
            <person name="Gargeya S."/>
            <person name="Fitzgerald M."/>
            <person name="Haas B."/>
            <person name="Abouelleil A."/>
            <person name="Alvarado L."/>
            <person name="Arachchi H.M."/>
            <person name="Berlin A."/>
            <person name="Brown A."/>
            <person name="Chapman S.B."/>
            <person name="Chen Z."/>
            <person name="Dunbar C."/>
            <person name="Freedman E."/>
            <person name="Gearin G."/>
            <person name="Goldberg J."/>
            <person name="Griggs A."/>
            <person name="Gujja S."/>
            <person name="Heiman D."/>
            <person name="Howarth C."/>
            <person name="Larson L."/>
            <person name="Lui A."/>
            <person name="MacDonald P.J.P."/>
            <person name="Montmayeur A."/>
            <person name="Murphy C."/>
            <person name="Neiman D."/>
            <person name="Pearson M."/>
            <person name="Priest M."/>
            <person name="Roberts A."/>
            <person name="Saif S."/>
            <person name="Shea T."/>
            <person name="Shenoy N."/>
            <person name="Sisk P."/>
            <person name="Stolte C."/>
            <person name="Sykes S."/>
            <person name="Wortman J."/>
            <person name="Nusbaum C."/>
            <person name="Birren B."/>
        </authorList>
    </citation>
    <scope>NUCLEOTIDE SEQUENCE [LARGE SCALE GENOMIC DNA]</scope>
    <source>
        <strain evidence="8">HDV247</strain>
    </source>
</reference>
<comment type="catalytic activity">
    <reaction evidence="1">
        <text>ATP + protein L-histidine = ADP + protein N-phospho-L-histidine.</text>
        <dbReference type="EC" id="2.7.13.3"/>
    </reaction>
</comment>
<feature type="domain" description="Histidine kinase" evidence="7">
    <location>
        <begin position="464"/>
        <end position="738"/>
    </location>
</feature>
<proteinExistence type="predicted"/>
<dbReference type="InterPro" id="IPR004358">
    <property type="entry name" value="Sig_transdc_His_kin-like_C"/>
</dbReference>
<dbReference type="PRINTS" id="PR00344">
    <property type="entry name" value="BCTRLSENSOR"/>
</dbReference>
<feature type="compositionally biased region" description="Polar residues" evidence="6">
    <location>
        <begin position="141"/>
        <end position="150"/>
    </location>
</feature>
<feature type="compositionally biased region" description="Polar residues" evidence="6">
    <location>
        <begin position="158"/>
        <end position="193"/>
    </location>
</feature>
<dbReference type="InterPro" id="IPR003594">
    <property type="entry name" value="HATPase_dom"/>
</dbReference>
<keyword evidence="3" id="KW-0597">Phosphoprotein</keyword>
<feature type="region of interest" description="Disordered" evidence="6">
    <location>
        <begin position="264"/>
        <end position="295"/>
    </location>
</feature>
<protein>
    <recommendedName>
        <fullName evidence="2">histidine kinase</fullName>
        <ecNumber evidence="2">2.7.13.3</ecNumber>
    </recommendedName>
</protein>
<feature type="compositionally biased region" description="Polar residues" evidence="6">
    <location>
        <begin position="918"/>
        <end position="930"/>
    </location>
</feature>
<dbReference type="GO" id="GO:0000155">
    <property type="term" value="F:phosphorelay sensor kinase activity"/>
    <property type="evidence" value="ECO:0007669"/>
    <property type="project" value="InterPro"/>
</dbReference>
<evidence type="ECO:0000313" key="8">
    <source>
        <dbReference type="EMBL" id="EXA29036.1"/>
    </source>
</evidence>
<dbReference type="InterPro" id="IPR003661">
    <property type="entry name" value="HisK_dim/P_dom"/>
</dbReference>
<accession>W9NE92</accession>
<dbReference type="AlphaFoldDB" id="W9NE92"/>
<dbReference type="GO" id="GO:0009927">
    <property type="term" value="F:histidine phosphotransfer kinase activity"/>
    <property type="evidence" value="ECO:0007669"/>
    <property type="project" value="TreeGrafter"/>
</dbReference>
<evidence type="ECO:0000256" key="2">
    <source>
        <dbReference type="ARBA" id="ARBA00012438"/>
    </source>
</evidence>
<dbReference type="InterPro" id="IPR036890">
    <property type="entry name" value="HATPase_C_sf"/>
</dbReference>
<sequence length="1053" mass="114536">MRDRLWPSGINPRGDSICEHVLQFRNTKHVSLDHDVGLEVSVIPDLAEDAHSPSGSCVQGLPHHRFYCGIPIQTPRGFNIGVLSVFDDSPRPGGLDQASIQLLRDLSKTIMSYLETRRATENFIRSERMVNGLSHLVRGNDNATNDVSSSRQRDSRTRGFQQNDSSSNHVSGSHIMKTSASLQDSSECSNGATNKLPLPFSKPAALASLSPATHLQTDTSHFVDSQKVEFASMLSKAADIVCNSLKVEGALFLDAGVNSIGAPMDHENKSLHSVNDSASSSEDSSADHVSDPQNKRPCTILALSTTDQAILDLVQPGLQISLNQKTLKRLISRYPNGKVFSFEESGSLYSGESSSGEEIDPRLPDTLTAKTAADHKPTSSRKDEARPVAELFAGARSVALVPLWDPSRSRFYACGLVWSKTAARILTPEADLPYLKALGIVTMAEINRIDMTLANKAKADLLGTLSHELRSPLHGILAGAELLAGTSLDLFQQEVVHALEISGKTLLDTIDHLLVFSKVNTLSRAFKSQKEHRRRRSPFRAGKQDEESRASTGPEMQSLCSDVALDRLAEEVIETVTIGHSFHYAVMPQGPRWLPPDADLVGKVQITVDIDHRKPWLFRTAPGAIRRILMNILGNALKYTSQGHVKISLKQEKGTSHKGPRKSATVVLTVSDTGKGIGDEFLHYKLFVPFSQEDSLAVGTGLGLSIVKQIVTSLGGSIGVRSHVGKGTTMSVSLPLAYADPGTDNTGKTEREEESLGFDGSILDSIRVAAVGFTRVPCAAAEVNSVAQLPLESLPLKWFNINLWEAEKSDPAAPGPDIIIYSEAAFSKLDENAINGHLLPGVVICHNAGTTVKLDTMYRESGTKSVFEFIHQPNTPRKFGRILGYALNRWKQLQTTPTLSDTEGSSNNTDESPLPVSSADSNRSWNWTTREQSSESASSADSQPDQQTNSSSNPNGPIKSEDQGPQSKQTRGSSLDNSATEEGSVQPHSEFLLVDDNSINLKILSAYMKRLRINYRTAVNGFEALKTFQLNPERFCCVLMGTSSPQILLKNRG</sequence>
<dbReference type="InterPro" id="IPR036097">
    <property type="entry name" value="HisK_dim/P_sf"/>
</dbReference>
<feature type="region of interest" description="Disordered" evidence="6">
    <location>
        <begin position="135"/>
        <end position="194"/>
    </location>
</feature>
<dbReference type="Pfam" id="PF02518">
    <property type="entry name" value="HATPase_c"/>
    <property type="match status" value="1"/>
</dbReference>
<keyword evidence="4" id="KW-0808">Transferase</keyword>
<dbReference type="SUPFAM" id="SSF55874">
    <property type="entry name" value="ATPase domain of HSP90 chaperone/DNA topoisomerase II/histidine kinase"/>
    <property type="match status" value="1"/>
</dbReference>
<dbReference type="PANTHER" id="PTHR43047">
    <property type="entry name" value="TWO-COMPONENT HISTIDINE PROTEIN KINASE"/>
    <property type="match status" value="1"/>
</dbReference>
<dbReference type="InterPro" id="IPR005467">
    <property type="entry name" value="His_kinase_dom"/>
</dbReference>
<feature type="compositionally biased region" description="Basic and acidic residues" evidence="6">
    <location>
        <begin position="285"/>
        <end position="294"/>
    </location>
</feature>
<feature type="compositionally biased region" description="Polar residues" evidence="6">
    <location>
        <begin position="963"/>
        <end position="986"/>
    </location>
</feature>
<evidence type="ECO:0000256" key="6">
    <source>
        <dbReference type="SAM" id="MobiDB-lite"/>
    </source>
</evidence>
<evidence type="ECO:0000256" key="3">
    <source>
        <dbReference type="ARBA" id="ARBA00022553"/>
    </source>
</evidence>
<keyword evidence="5" id="KW-0418">Kinase</keyword>
<dbReference type="PROSITE" id="PS50109">
    <property type="entry name" value="HIS_KIN"/>
    <property type="match status" value="1"/>
</dbReference>
<feature type="region of interest" description="Disordered" evidence="6">
    <location>
        <begin position="896"/>
        <end position="986"/>
    </location>
</feature>
<feature type="compositionally biased region" description="Polar residues" evidence="6">
    <location>
        <begin position="896"/>
        <end position="911"/>
    </location>
</feature>
<feature type="region of interest" description="Disordered" evidence="6">
    <location>
        <begin position="527"/>
        <end position="556"/>
    </location>
</feature>
<feature type="compositionally biased region" description="Low complexity" evidence="6">
    <location>
        <begin position="934"/>
        <end position="947"/>
    </location>
</feature>
<dbReference type="InterPro" id="IPR011006">
    <property type="entry name" value="CheY-like_superfamily"/>
</dbReference>
<evidence type="ECO:0000256" key="1">
    <source>
        <dbReference type="ARBA" id="ARBA00000085"/>
    </source>
</evidence>